<dbReference type="GO" id="GO:0051538">
    <property type="term" value="F:3 iron, 4 sulfur cluster binding"/>
    <property type="evidence" value="ECO:0007669"/>
    <property type="project" value="UniProtKB-KW"/>
</dbReference>
<keyword evidence="7" id="KW-0677">Repeat</keyword>
<evidence type="ECO:0000256" key="5">
    <source>
        <dbReference type="ARBA" id="ARBA00022485"/>
    </source>
</evidence>
<organism evidence="14">
    <name type="scientific">Candidatus Nitrotoga fabula</name>
    <dbReference type="NCBI Taxonomy" id="2182327"/>
    <lineage>
        <taxon>Bacteria</taxon>
        <taxon>Pseudomonadati</taxon>
        <taxon>Pseudomonadota</taxon>
        <taxon>Betaproteobacteria</taxon>
        <taxon>Nitrosomonadales</taxon>
        <taxon>Gallionellaceae</taxon>
        <taxon>Candidatus Nitrotoga</taxon>
    </lineage>
</organism>
<dbReference type="GO" id="GO:0046872">
    <property type="term" value="F:metal ion binding"/>
    <property type="evidence" value="ECO:0007669"/>
    <property type="project" value="UniProtKB-KW"/>
</dbReference>
<dbReference type="GO" id="GO:0030313">
    <property type="term" value="C:cell envelope"/>
    <property type="evidence" value="ECO:0007669"/>
    <property type="project" value="UniProtKB-SubCell"/>
</dbReference>
<evidence type="ECO:0000256" key="1">
    <source>
        <dbReference type="ARBA" id="ARBA00001927"/>
    </source>
</evidence>
<evidence type="ECO:0000256" key="4">
    <source>
        <dbReference type="ARBA" id="ARBA00022448"/>
    </source>
</evidence>
<dbReference type="PANTHER" id="PTHR43518">
    <property type="entry name" value="NITRATE REDUCTASE BETA SUBUNIT"/>
    <property type="match status" value="1"/>
</dbReference>
<evidence type="ECO:0000256" key="10">
    <source>
        <dbReference type="ARBA" id="ARBA00023014"/>
    </source>
</evidence>
<feature type="domain" description="4Fe-4S ferredoxin-type" evidence="12">
    <location>
        <begin position="181"/>
        <end position="210"/>
    </location>
</feature>
<dbReference type="GO" id="GO:0016020">
    <property type="term" value="C:membrane"/>
    <property type="evidence" value="ECO:0007669"/>
    <property type="project" value="TreeGrafter"/>
</dbReference>
<evidence type="ECO:0000259" key="12">
    <source>
        <dbReference type="PROSITE" id="PS51379"/>
    </source>
</evidence>
<comment type="cofactor">
    <cofactor evidence="1">
        <name>[3Fe-4S] cluster</name>
        <dbReference type="ChEBI" id="CHEBI:21137"/>
    </cofactor>
</comment>
<evidence type="ECO:0000313" key="13">
    <source>
        <dbReference type="EMBL" id="SPS06750.1"/>
    </source>
</evidence>
<proteinExistence type="predicted"/>
<keyword evidence="5" id="KW-0004">4Fe-4S</keyword>
<gene>
    <name evidence="14" type="primary">nxrB2</name>
    <name evidence="13" type="synonym">nxrB1</name>
    <name evidence="13" type="ORF">NITFAB_2343</name>
    <name evidence="14" type="ORF">NITFAB_2595</name>
</gene>
<dbReference type="GO" id="GO:0009055">
    <property type="term" value="F:electron transfer activity"/>
    <property type="evidence" value="ECO:0007669"/>
    <property type="project" value="TreeGrafter"/>
</dbReference>
<evidence type="ECO:0000256" key="9">
    <source>
        <dbReference type="ARBA" id="ARBA00023004"/>
    </source>
</evidence>
<keyword evidence="8" id="KW-0249">Electron transport</keyword>
<dbReference type="InterPro" id="IPR017896">
    <property type="entry name" value="4Fe4S_Fe-S-bd"/>
</dbReference>
<evidence type="ECO:0000256" key="11">
    <source>
        <dbReference type="ARBA" id="ARBA00023291"/>
    </source>
</evidence>
<dbReference type="GO" id="GO:0051539">
    <property type="term" value="F:4 iron, 4 sulfur cluster binding"/>
    <property type="evidence" value="ECO:0007669"/>
    <property type="project" value="UniProtKB-KW"/>
</dbReference>
<evidence type="ECO:0000256" key="2">
    <source>
        <dbReference type="ARBA" id="ARBA00001966"/>
    </source>
</evidence>
<keyword evidence="6" id="KW-0479">Metal-binding</keyword>
<evidence type="ECO:0000256" key="8">
    <source>
        <dbReference type="ARBA" id="ARBA00022982"/>
    </source>
</evidence>
<feature type="domain" description="4Fe-4S ferredoxin-type" evidence="12">
    <location>
        <begin position="26"/>
        <end position="55"/>
    </location>
</feature>
<keyword evidence="4" id="KW-0813">Transport</keyword>
<dbReference type="SUPFAM" id="SSF54862">
    <property type="entry name" value="4Fe-4S ferredoxins"/>
    <property type="match status" value="1"/>
</dbReference>
<dbReference type="EMBL" id="LS423452">
    <property type="protein sequence ID" value="SPS06750.1"/>
    <property type="molecule type" value="Genomic_DNA"/>
</dbReference>
<comment type="cofactor">
    <cofactor evidence="2">
        <name>[4Fe-4S] cluster</name>
        <dbReference type="ChEBI" id="CHEBI:49883"/>
    </cofactor>
</comment>
<protein>
    <submittedName>
        <fullName evidence="14">Nitrite oxidoreductase, beta subunit</fullName>
        <ecNumber evidence="14">1.7.99.4</ecNumber>
    </submittedName>
</protein>
<dbReference type="EMBL" id="LS423452">
    <property type="protein sequence ID" value="SPS06997.1"/>
    <property type="molecule type" value="Genomic_DNA"/>
</dbReference>
<evidence type="ECO:0000256" key="3">
    <source>
        <dbReference type="ARBA" id="ARBA00004196"/>
    </source>
</evidence>
<keyword evidence="9" id="KW-0408">Iron</keyword>
<dbReference type="PROSITE" id="PS51379">
    <property type="entry name" value="4FE4S_FER_2"/>
    <property type="match status" value="2"/>
</dbReference>
<comment type="subcellular location">
    <subcellularLocation>
        <location evidence="3">Cell envelope</location>
    </subcellularLocation>
</comment>
<evidence type="ECO:0000256" key="7">
    <source>
        <dbReference type="ARBA" id="ARBA00022737"/>
    </source>
</evidence>
<dbReference type="GO" id="GO:0009061">
    <property type="term" value="P:anaerobic respiration"/>
    <property type="evidence" value="ECO:0007669"/>
    <property type="project" value="TreeGrafter"/>
</dbReference>
<keyword evidence="11" id="KW-0003">3Fe-4S</keyword>
<sequence>MARVRNWQLGREMDYPYEENRPARQVCMLFDLNKCIACQSCTMACKTTWTAGKGQETIFWNNVESKPYGFYPLAWDVKVLALLGEQAQPWEGNVYKGTTIFEDLGMNQRIKGYLPDEMDYAHPNLGEDECLKILDGEGDYIKGPTHKNWGFFFPRICNHCTFPGCLAACPRKAIYKRQEDGIVLIDQSRCRGYRECVAACPYKKSFYNDTVRISEKCISCYPKVEAGLMTQCTTQCIGKIRLFGFRTTDYDKLTKKQVRENNPFDFLVHVRKLALPIYPQFGTEPNNMYIPPVHVNPDFLSQVFGPGVENSIKQYRNAGKDKELLAALLLFGATERICDTFKLEGNETVGYDPQGKEIIRVPLTEPVYIRQVKNLKTGAFLTNNS</sequence>
<evidence type="ECO:0000256" key="6">
    <source>
        <dbReference type="ARBA" id="ARBA00022723"/>
    </source>
</evidence>
<dbReference type="PANTHER" id="PTHR43518:SF1">
    <property type="entry name" value="RESPIRATORY NITRATE REDUCTASE 1 BETA CHAIN"/>
    <property type="match status" value="1"/>
</dbReference>
<keyword evidence="10" id="KW-0411">Iron-sulfur</keyword>
<dbReference type="Gene3D" id="3.30.70.20">
    <property type="match status" value="2"/>
</dbReference>
<dbReference type="GO" id="GO:0016491">
    <property type="term" value="F:oxidoreductase activity"/>
    <property type="evidence" value="ECO:0007669"/>
    <property type="project" value="UniProtKB-KW"/>
</dbReference>
<name>A0A2X0QZL9_9PROT</name>
<keyword evidence="14" id="KW-0560">Oxidoreductase</keyword>
<evidence type="ECO:0000313" key="14">
    <source>
        <dbReference type="EMBL" id="SPS06997.1"/>
    </source>
</evidence>
<accession>A0A2X0QZL9</accession>
<dbReference type="Pfam" id="PF13247">
    <property type="entry name" value="Fer4_11"/>
    <property type="match status" value="1"/>
</dbReference>
<dbReference type="EC" id="1.7.99.4" evidence="14"/>
<dbReference type="AlphaFoldDB" id="A0A2X0QZL9"/>
<reference evidence="14" key="1">
    <citation type="submission" date="2018-05" db="EMBL/GenBank/DDBJ databases">
        <authorList>
            <person name="Lanie J.A."/>
            <person name="Ng W.-L."/>
            <person name="Kazmierczak K.M."/>
            <person name="Andrzejewski T.M."/>
            <person name="Davidsen T.M."/>
            <person name="Wayne K.J."/>
            <person name="Tettelin H."/>
            <person name="Glass J.I."/>
            <person name="Rusch D."/>
            <person name="Podicherti R."/>
            <person name="Tsui H.-C.T."/>
            <person name="Winkler M.E."/>
        </authorList>
    </citation>
    <scope>NUCLEOTIDE SEQUENCE</scope>
    <source>
        <strain evidence="14">KNB</strain>
    </source>
</reference>